<dbReference type="Proteomes" id="UP000254863">
    <property type="component" value="Unassembled WGS sequence"/>
</dbReference>
<feature type="compositionally biased region" description="Basic residues" evidence="1">
    <location>
        <begin position="81"/>
        <end position="90"/>
    </location>
</feature>
<feature type="region of interest" description="Disordered" evidence="1">
    <location>
        <begin position="81"/>
        <end position="104"/>
    </location>
</feature>
<comment type="caution">
    <text evidence="2">The sequence shown here is derived from an EMBL/GenBank/DDBJ whole genome shotgun (WGS) entry which is preliminary data.</text>
</comment>
<protein>
    <submittedName>
        <fullName evidence="2">Late control gene D protein</fullName>
    </submittedName>
</protein>
<accession>A0A7H4N160</accession>
<dbReference type="AlphaFoldDB" id="A0A7H4N160"/>
<gene>
    <name evidence="2" type="ORF">NCTC11685_00979</name>
</gene>
<evidence type="ECO:0000313" key="3">
    <source>
        <dbReference type="Proteomes" id="UP000254863"/>
    </source>
</evidence>
<proteinExistence type="predicted"/>
<name>A0A7H4N160_9ENTR</name>
<dbReference type="EMBL" id="UGMS01000001">
    <property type="protein sequence ID" value="STV74310.1"/>
    <property type="molecule type" value="Genomic_DNA"/>
</dbReference>
<feature type="compositionally biased region" description="Basic and acidic residues" evidence="1">
    <location>
        <begin position="91"/>
        <end position="102"/>
    </location>
</feature>
<organism evidence="2 3">
    <name type="scientific">Klebsiella michiganensis</name>
    <dbReference type="NCBI Taxonomy" id="1134687"/>
    <lineage>
        <taxon>Bacteria</taxon>
        <taxon>Pseudomonadati</taxon>
        <taxon>Pseudomonadota</taxon>
        <taxon>Gammaproteobacteria</taxon>
        <taxon>Enterobacterales</taxon>
        <taxon>Enterobacteriaceae</taxon>
        <taxon>Klebsiella/Raoultella group</taxon>
        <taxon>Klebsiella</taxon>
    </lineage>
</organism>
<evidence type="ECO:0000256" key="1">
    <source>
        <dbReference type="SAM" id="MobiDB-lite"/>
    </source>
</evidence>
<sequence length="165" mass="18242">MSFLTRMAEMLGAIATVKNGCLLFILPRGGVSASGRALPSAEITRASGDRHRFRIADRDAYTGVRAYWLDLNFGKKKPVKVTKRKTNTARKKAEEKSSRPEGDYMEGAEGNVYVLRKTYQNETAARRAAAAKWIQLQKGAAQFSITLARGRADLYPGMHLNVSGF</sequence>
<reference evidence="2 3" key="1">
    <citation type="submission" date="2018-06" db="EMBL/GenBank/DDBJ databases">
        <authorList>
            <consortium name="Pathogen Informatics"/>
            <person name="Doyle S."/>
        </authorList>
    </citation>
    <scope>NUCLEOTIDE SEQUENCE [LARGE SCALE GENOMIC DNA]</scope>
    <source>
        <strain evidence="2 3">NCTC11685</strain>
    </source>
</reference>
<evidence type="ECO:0000313" key="2">
    <source>
        <dbReference type="EMBL" id="STV74310.1"/>
    </source>
</evidence>